<dbReference type="GO" id="GO:0006433">
    <property type="term" value="P:prolyl-tRNA aminoacylation"/>
    <property type="evidence" value="ECO:0007669"/>
    <property type="project" value="InterPro"/>
</dbReference>
<dbReference type="InterPro" id="IPR045864">
    <property type="entry name" value="aa-tRNA-synth_II/BPL/LPL"/>
</dbReference>
<dbReference type="PANTHER" id="PTHR42753:SF10">
    <property type="entry name" value="PROLINE--TRNA LIGASE, MITOCHONDRIAL-RELATED"/>
    <property type="match status" value="1"/>
</dbReference>
<dbReference type="EC" id="6.1.1.15" evidence="1"/>
<proteinExistence type="predicted"/>
<evidence type="ECO:0000313" key="10">
    <source>
        <dbReference type="EMBL" id="CDW28258.1"/>
    </source>
</evidence>
<dbReference type="Pfam" id="PF00587">
    <property type="entry name" value="tRNA-synt_2b"/>
    <property type="match status" value="1"/>
</dbReference>
<organism evidence="10">
    <name type="scientific">Lepeophtheirus salmonis</name>
    <name type="common">Salmon louse</name>
    <name type="synonym">Caligus salmonis</name>
    <dbReference type="NCBI Taxonomy" id="72036"/>
    <lineage>
        <taxon>Eukaryota</taxon>
        <taxon>Metazoa</taxon>
        <taxon>Ecdysozoa</taxon>
        <taxon>Arthropoda</taxon>
        <taxon>Crustacea</taxon>
        <taxon>Multicrustacea</taxon>
        <taxon>Hexanauplia</taxon>
        <taxon>Copepoda</taxon>
        <taxon>Siphonostomatoida</taxon>
        <taxon>Caligidae</taxon>
        <taxon>Lepeophtheirus</taxon>
    </lineage>
</organism>
<evidence type="ECO:0000256" key="7">
    <source>
        <dbReference type="ARBA" id="ARBA00029731"/>
    </source>
</evidence>
<dbReference type="InterPro" id="IPR002314">
    <property type="entry name" value="aa-tRNA-synt_IIb"/>
</dbReference>
<keyword evidence="2 10" id="KW-0436">Ligase</keyword>
<keyword evidence="6" id="KW-0030">Aminoacyl-tRNA synthetase</keyword>
<dbReference type="GO" id="GO:0005524">
    <property type="term" value="F:ATP binding"/>
    <property type="evidence" value="ECO:0007669"/>
    <property type="project" value="UniProtKB-KW"/>
</dbReference>
<dbReference type="AlphaFoldDB" id="A0A0K2TQG0"/>
<dbReference type="InterPro" id="IPR004154">
    <property type="entry name" value="Anticodon-bd"/>
</dbReference>
<evidence type="ECO:0000256" key="8">
    <source>
        <dbReference type="ARBA" id="ARBA00047671"/>
    </source>
</evidence>
<name>A0A0K2TQG0_LEPSM</name>
<dbReference type="PRINTS" id="PR01046">
    <property type="entry name" value="TRNASYNTHPRO"/>
</dbReference>
<sequence length="442" mass="50614">MLRRNYVSRLLLPQPRIIPHNLENQNGDKDTRLSLSHRLLTEAGYIHQETQGYFTLLPLGLRSLSKLENLLDQNLQSVGCQRLRMPSLTPSSYWERSHRKSEMGPELMSLKNRRGKEFVLAPTHEEALSQFFSSLRLSYKSMPLYVYQITNKYRDELNPKFGLLRANEFLMKDLYTFDVDQACAKETYKNMSVVYERFFSQLNVPFLRAVGSGASMGSSASHEYHFLTDAVGQDKIGTCNSCEQKFNMEVVENNYSCPECLNGTIEPLSQKAIEVAHTFHLGNKYSSVFNSDFMNKNAKMEHAEMCCFGIGLSRLLSASVEILSNESFIRWPETIAPYKVYLITPKKGSKEFNDAVCKVHHLYDDVLKYMSSDVLIDDTENKTIGAKLRYAKKIGIPLIIVFGKDSIKSVDPLVEIHTYKDQVLKLHPSSIKDFVLQMYDKV</sequence>
<dbReference type="InterPro" id="IPR036621">
    <property type="entry name" value="Anticodon-bd_dom_sf"/>
</dbReference>
<dbReference type="PANTHER" id="PTHR42753">
    <property type="entry name" value="MITOCHONDRIAL RIBOSOME PROTEIN L39/PROLYL-TRNA LIGASE FAMILY MEMBER"/>
    <property type="match status" value="1"/>
</dbReference>
<evidence type="ECO:0000259" key="9">
    <source>
        <dbReference type="PROSITE" id="PS50862"/>
    </source>
</evidence>
<dbReference type="PROSITE" id="PS50862">
    <property type="entry name" value="AA_TRNA_LIGASE_II"/>
    <property type="match status" value="1"/>
</dbReference>
<evidence type="ECO:0000256" key="2">
    <source>
        <dbReference type="ARBA" id="ARBA00022598"/>
    </source>
</evidence>
<dbReference type="GO" id="GO:0004827">
    <property type="term" value="F:proline-tRNA ligase activity"/>
    <property type="evidence" value="ECO:0007669"/>
    <property type="project" value="UniProtKB-EC"/>
</dbReference>
<dbReference type="GO" id="GO:0005739">
    <property type="term" value="C:mitochondrion"/>
    <property type="evidence" value="ECO:0007669"/>
    <property type="project" value="TreeGrafter"/>
</dbReference>
<dbReference type="OrthoDB" id="10267474at2759"/>
<accession>A0A0K2TQG0</accession>
<evidence type="ECO:0000256" key="5">
    <source>
        <dbReference type="ARBA" id="ARBA00022917"/>
    </source>
</evidence>
<dbReference type="SUPFAM" id="SSF52954">
    <property type="entry name" value="Class II aaRS ABD-related"/>
    <property type="match status" value="1"/>
</dbReference>
<evidence type="ECO:0000256" key="3">
    <source>
        <dbReference type="ARBA" id="ARBA00022741"/>
    </source>
</evidence>
<dbReference type="InterPro" id="IPR006195">
    <property type="entry name" value="aa-tRNA-synth_II"/>
</dbReference>
<evidence type="ECO:0000256" key="4">
    <source>
        <dbReference type="ARBA" id="ARBA00022840"/>
    </source>
</evidence>
<dbReference type="EMBL" id="HACA01010897">
    <property type="protein sequence ID" value="CDW28258.1"/>
    <property type="molecule type" value="Transcribed_RNA"/>
</dbReference>
<dbReference type="Gene3D" id="3.30.930.10">
    <property type="entry name" value="Bira Bifunctional Protein, Domain 2"/>
    <property type="match status" value="1"/>
</dbReference>
<dbReference type="InterPro" id="IPR002316">
    <property type="entry name" value="Pro-tRNA-ligase_IIa"/>
</dbReference>
<keyword evidence="5" id="KW-0648">Protein biosynthesis</keyword>
<dbReference type="Pfam" id="PF03129">
    <property type="entry name" value="HGTP_anticodon"/>
    <property type="match status" value="1"/>
</dbReference>
<reference evidence="10" key="1">
    <citation type="submission" date="2014-05" db="EMBL/GenBank/DDBJ databases">
        <authorList>
            <person name="Chronopoulou M."/>
        </authorList>
    </citation>
    <scope>NUCLEOTIDE SEQUENCE</scope>
    <source>
        <tissue evidence="10">Whole organism</tissue>
    </source>
</reference>
<dbReference type="SUPFAM" id="SSF55681">
    <property type="entry name" value="Class II aaRS and biotin synthetases"/>
    <property type="match status" value="1"/>
</dbReference>
<dbReference type="InterPro" id="IPR050062">
    <property type="entry name" value="Pro-tRNA_synthetase"/>
</dbReference>
<evidence type="ECO:0000256" key="1">
    <source>
        <dbReference type="ARBA" id="ARBA00012831"/>
    </source>
</evidence>
<keyword evidence="3" id="KW-0547">Nucleotide-binding</keyword>
<comment type="catalytic activity">
    <reaction evidence="8">
        <text>tRNA(Pro) + L-proline + ATP = L-prolyl-tRNA(Pro) + AMP + diphosphate</text>
        <dbReference type="Rhea" id="RHEA:14305"/>
        <dbReference type="Rhea" id="RHEA-COMP:9700"/>
        <dbReference type="Rhea" id="RHEA-COMP:9702"/>
        <dbReference type="ChEBI" id="CHEBI:30616"/>
        <dbReference type="ChEBI" id="CHEBI:33019"/>
        <dbReference type="ChEBI" id="CHEBI:60039"/>
        <dbReference type="ChEBI" id="CHEBI:78442"/>
        <dbReference type="ChEBI" id="CHEBI:78532"/>
        <dbReference type="ChEBI" id="CHEBI:456215"/>
        <dbReference type="EC" id="6.1.1.15"/>
    </reaction>
</comment>
<evidence type="ECO:0000256" key="6">
    <source>
        <dbReference type="ARBA" id="ARBA00023146"/>
    </source>
</evidence>
<dbReference type="Gene3D" id="3.40.50.800">
    <property type="entry name" value="Anticodon-binding domain"/>
    <property type="match status" value="1"/>
</dbReference>
<protein>
    <recommendedName>
        <fullName evidence="1">proline--tRNA ligase</fullName>
        <ecNumber evidence="1">6.1.1.15</ecNumber>
    </recommendedName>
    <alternativeName>
        <fullName evidence="7">Prolyl-tRNA synthetase</fullName>
    </alternativeName>
</protein>
<keyword evidence="4" id="KW-0067">ATP-binding</keyword>
<feature type="domain" description="Aminoacyl-transfer RNA synthetases class-II family profile" evidence="9">
    <location>
        <begin position="30"/>
        <end position="332"/>
    </location>
</feature>